<gene>
    <name evidence="1" type="ORF">O0R41_01515</name>
</gene>
<keyword evidence="2" id="KW-1185">Reference proteome</keyword>
<reference evidence="2" key="1">
    <citation type="journal article" date="2022" name="J Environ Chem Eng">
        <title>Biodegradation of petroleum oil using a constructed nonpathogenic and heavy metal-tolerant bacterial consortium isolated from marine sponges.</title>
        <authorList>
            <person name="Dechsakulwatana C."/>
            <person name="Rungsihiranrut A."/>
            <person name="Muangchinda C."/>
            <person name="Ningthoujam R."/>
            <person name="Klankeo P."/>
            <person name="Pinyakong O."/>
        </authorList>
    </citation>
    <scope>NUCLEOTIDE SEQUENCE [LARGE SCALE GENOMIC DNA]</scope>
    <source>
        <strain evidence="2">MO2-4</strain>
    </source>
</reference>
<comment type="caution">
    <text evidence="1">The sequence shown here is derived from an EMBL/GenBank/DDBJ whole genome shotgun (WGS) entry which is preliminary data.</text>
</comment>
<accession>A0ABU3ZS14</accession>
<dbReference type="Proteomes" id="UP001185984">
    <property type="component" value="Unassembled WGS sequence"/>
</dbReference>
<proteinExistence type="predicted"/>
<evidence type="ECO:0000313" key="1">
    <source>
        <dbReference type="EMBL" id="MDV5822283.1"/>
    </source>
</evidence>
<protein>
    <submittedName>
        <fullName evidence="1">Uncharacterized protein</fullName>
    </submittedName>
</protein>
<evidence type="ECO:0000313" key="2">
    <source>
        <dbReference type="Proteomes" id="UP001185984"/>
    </source>
</evidence>
<dbReference type="EMBL" id="JAPTHD010000001">
    <property type="protein sequence ID" value="MDV5822283.1"/>
    <property type="molecule type" value="Genomic_DNA"/>
</dbReference>
<dbReference type="RefSeq" id="WP_317515504.1">
    <property type="nucleotide sequence ID" value="NZ_JAPTHD010000001.1"/>
</dbReference>
<sequence>MQSDIVEELNESARRLIWLFNLENESGSIQTIREAATEITALRERVAKLEGALGQCAEAPHSGWTIAQAVARTALNDFPPATGGV</sequence>
<organism evidence="1 2">
    <name type="scientific">Sphingobium naphthae</name>
    <dbReference type="NCBI Taxonomy" id="1886786"/>
    <lineage>
        <taxon>Bacteria</taxon>
        <taxon>Pseudomonadati</taxon>
        <taxon>Pseudomonadota</taxon>
        <taxon>Alphaproteobacteria</taxon>
        <taxon>Sphingomonadales</taxon>
        <taxon>Sphingomonadaceae</taxon>
        <taxon>Sphingobium</taxon>
    </lineage>
</organism>
<name>A0ABU3ZS14_9SPHN</name>